<dbReference type="PROSITE" id="PS52016">
    <property type="entry name" value="TONB_DEPENDENT_REC_3"/>
    <property type="match status" value="1"/>
</dbReference>
<keyword evidence="10" id="KW-0998">Cell outer membrane</keyword>
<evidence type="ECO:0008006" key="14">
    <source>
        <dbReference type="Google" id="ProtNLM"/>
    </source>
</evidence>
<dbReference type="InterPro" id="IPR037066">
    <property type="entry name" value="Plug_dom_sf"/>
</dbReference>
<keyword evidence="4" id="KW-0812">Transmembrane</keyword>
<evidence type="ECO:0000256" key="9">
    <source>
        <dbReference type="ARBA" id="ARBA00023136"/>
    </source>
</evidence>
<gene>
    <name evidence="13" type="ORF">LCGC14_0993790</name>
</gene>
<evidence type="ECO:0000313" key="13">
    <source>
        <dbReference type="EMBL" id="KKN14668.1"/>
    </source>
</evidence>
<feature type="domain" description="TonB-dependent receptor plug" evidence="12">
    <location>
        <begin position="50"/>
        <end position="151"/>
    </location>
</feature>
<dbReference type="InterPro" id="IPR039426">
    <property type="entry name" value="TonB-dep_rcpt-like"/>
</dbReference>
<dbReference type="PANTHER" id="PTHR32552">
    <property type="entry name" value="FERRICHROME IRON RECEPTOR-RELATED"/>
    <property type="match status" value="1"/>
</dbReference>
<evidence type="ECO:0000259" key="12">
    <source>
        <dbReference type="Pfam" id="PF07715"/>
    </source>
</evidence>
<dbReference type="SUPFAM" id="SSF56935">
    <property type="entry name" value="Porins"/>
    <property type="match status" value="1"/>
</dbReference>
<accession>A0A0F9RBE8</accession>
<dbReference type="PANTHER" id="PTHR32552:SF68">
    <property type="entry name" value="FERRICHROME OUTER MEMBRANE TRANSPORTER_PHAGE RECEPTOR"/>
    <property type="match status" value="1"/>
</dbReference>
<dbReference type="Gene3D" id="2.170.130.10">
    <property type="entry name" value="TonB-dependent receptor, plug domain"/>
    <property type="match status" value="1"/>
</dbReference>
<evidence type="ECO:0000256" key="10">
    <source>
        <dbReference type="ARBA" id="ARBA00023237"/>
    </source>
</evidence>
<protein>
    <recommendedName>
        <fullName evidence="14">TonB-dependent receptor plug domain-containing protein</fullName>
    </recommendedName>
</protein>
<evidence type="ECO:0000256" key="4">
    <source>
        <dbReference type="ARBA" id="ARBA00022692"/>
    </source>
</evidence>
<keyword evidence="7" id="KW-0406">Ion transport</keyword>
<feature type="domain" description="TonB-dependent receptor-like beta-barrel" evidence="11">
    <location>
        <begin position="226"/>
        <end position="651"/>
    </location>
</feature>
<keyword evidence="9" id="KW-0472">Membrane</keyword>
<keyword evidence="6" id="KW-0408">Iron</keyword>
<evidence type="ECO:0000259" key="11">
    <source>
        <dbReference type="Pfam" id="PF00593"/>
    </source>
</evidence>
<evidence type="ECO:0000256" key="1">
    <source>
        <dbReference type="ARBA" id="ARBA00004571"/>
    </source>
</evidence>
<dbReference type="Gene3D" id="2.40.170.20">
    <property type="entry name" value="TonB-dependent receptor, beta-barrel domain"/>
    <property type="match status" value="1"/>
</dbReference>
<dbReference type="Pfam" id="PF00593">
    <property type="entry name" value="TonB_dep_Rec_b-barrel"/>
    <property type="match status" value="1"/>
</dbReference>
<evidence type="ECO:0000256" key="6">
    <source>
        <dbReference type="ARBA" id="ARBA00023004"/>
    </source>
</evidence>
<evidence type="ECO:0000256" key="3">
    <source>
        <dbReference type="ARBA" id="ARBA00022496"/>
    </source>
</evidence>
<dbReference type="EMBL" id="LAZR01003794">
    <property type="protein sequence ID" value="KKN14668.1"/>
    <property type="molecule type" value="Genomic_DNA"/>
</dbReference>
<dbReference type="GO" id="GO:0015344">
    <property type="term" value="F:siderophore uptake transmembrane transporter activity"/>
    <property type="evidence" value="ECO:0007669"/>
    <property type="project" value="TreeGrafter"/>
</dbReference>
<evidence type="ECO:0000256" key="2">
    <source>
        <dbReference type="ARBA" id="ARBA00022448"/>
    </source>
</evidence>
<comment type="subcellular location">
    <subcellularLocation>
        <location evidence="1">Cell outer membrane</location>
        <topology evidence="1">Multi-pass membrane protein</topology>
    </subcellularLocation>
</comment>
<proteinExistence type="predicted"/>
<dbReference type="Pfam" id="PF07715">
    <property type="entry name" value="Plug"/>
    <property type="match status" value="1"/>
</dbReference>
<dbReference type="InterPro" id="IPR036942">
    <property type="entry name" value="Beta-barrel_TonB_sf"/>
</dbReference>
<reference evidence="13" key="1">
    <citation type="journal article" date="2015" name="Nature">
        <title>Complex archaea that bridge the gap between prokaryotes and eukaryotes.</title>
        <authorList>
            <person name="Spang A."/>
            <person name="Saw J.H."/>
            <person name="Jorgensen S.L."/>
            <person name="Zaremba-Niedzwiedzka K."/>
            <person name="Martijn J."/>
            <person name="Lind A.E."/>
            <person name="van Eijk R."/>
            <person name="Schleper C."/>
            <person name="Guy L."/>
            <person name="Ettema T.J."/>
        </authorList>
    </citation>
    <scope>NUCLEOTIDE SEQUENCE</scope>
</reference>
<evidence type="ECO:0000256" key="5">
    <source>
        <dbReference type="ARBA" id="ARBA00022729"/>
    </source>
</evidence>
<sequence>MRYLLVFTFLLLSAFFSHAQNPIEKDSVTQLDEVTLLDALKTKNATGISTSDVISAKIFQNYSPVELTSAINQIPGVFVLSGALNTNRITVRGIGARTLFGTDKLRLYYNDIPVTDGSGFSTIEAFDLENLSQMEVIKGPKGTTFGANLGGAIILNPKEALGKSTNLSNNFTIGSFGLLKDNLSFNHNNGKLRLGLQYGHLETDGYRDNSQFERDGLLLNTSYQFNENNKIGLLVNHIDYTANIASSLGATAFAENPKQAAANWGGVSGFETNNYSLIGLNYAHIFNDRLKNTTSIFYSYLDHFERRPAPLGFLDEITNGYGFRTRFTGNFAFLNRTAEYNLGAELYKDEYNWSLFRTLEQAINGSIQGEKFSANKEFRTQLNSFGTLLLPLTETFSAQIGLAVNKTKYDFRDRFNTGTNSTTAKRDFDLIVLPSLDLEYRFSQATSLFANVSRGFSNPTVEQTLTPDGVINPDIAQETGTNYELGTELYLDENRFHLNLAIYQMDVRNLLVAERVAEDQFIGRNAGKTRHRGIEMAMDYTWTISLKLQISPFLSYTLNDHEFVNFTDAGENFSGNPLTGVPKQLSTIGIQSRFLDGFYWNILRRYVSEIPLTDANTLQSDSFNVFTSRLGYQKSLSEKFTIGVDFGVNNIFDEHYAESVLINAGSFGGEPRYYYPGNPRNFYGSLRLGWRI</sequence>
<dbReference type="AlphaFoldDB" id="A0A0F9RBE8"/>
<keyword evidence="3" id="KW-0410">Iron transport</keyword>
<dbReference type="InterPro" id="IPR012910">
    <property type="entry name" value="Plug_dom"/>
</dbReference>
<dbReference type="InterPro" id="IPR000531">
    <property type="entry name" value="Beta-barrel_TonB"/>
</dbReference>
<name>A0A0F9RBE8_9ZZZZ</name>
<keyword evidence="5" id="KW-0732">Signal</keyword>
<comment type="caution">
    <text evidence="13">The sequence shown here is derived from an EMBL/GenBank/DDBJ whole genome shotgun (WGS) entry which is preliminary data.</text>
</comment>
<keyword evidence="8" id="KW-0798">TonB box</keyword>
<keyword evidence="2" id="KW-0813">Transport</keyword>
<dbReference type="GO" id="GO:0009279">
    <property type="term" value="C:cell outer membrane"/>
    <property type="evidence" value="ECO:0007669"/>
    <property type="project" value="UniProtKB-SubCell"/>
</dbReference>
<evidence type="ECO:0000256" key="7">
    <source>
        <dbReference type="ARBA" id="ARBA00023065"/>
    </source>
</evidence>
<evidence type="ECO:0000256" key="8">
    <source>
        <dbReference type="ARBA" id="ARBA00023077"/>
    </source>
</evidence>
<organism evidence="13">
    <name type="scientific">marine sediment metagenome</name>
    <dbReference type="NCBI Taxonomy" id="412755"/>
    <lineage>
        <taxon>unclassified sequences</taxon>
        <taxon>metagenomes</taxon>
        <taxon>ecological metagenomes</taxon>
    </lineage>
</organism>